<dbReference type="RefSeq" id="WP_279245584.1">
    <property type="nucleotide sequence ID" value="NZ_SHNN01000002.1"/>
</dbReference>
<feature type="transmembrane region" description="Helical" evidence="1">
    <location>
        <begin position="31"/>
        <end position="49"/>
    </location>
</feature>
<evidence type="ECO:0000313" key="3">
    <source>
        <dbReference type="Proteomes" id="UP001143362"/>
    </source>
</evidence>
<protein>
    <recommendedName>
        <fullName evidence="4">Phosphatidate cytidylyltransferase</fullName>
    </recommendedName>
</protein>
<feature type="transmembrane region" description="Helical" evidence="1">
    <location>
        <begin position="7"/>
        <end position="25"/>
    </location>
</feature>
<evidence type="ECO:0008006" key="4">
    <source>
        <dbReference type="Google" id="ProtNLM"/>
    </source>
</evidence>
<evidence type="ECO:0000256" key="1">
    <source>
        <dbReference type="SAM" id="Phobius"/>
    </source>
</evidence>
<proteinExistence type="predicted"/>
<name>A0ABT3TIL6_9GAMM</name>
<evidence type="ECO:0000313" key="2">
    <source>
        <dbReference type="EMBL" id="MCX2981586.1"/>
    </source>
</evidence>
<organism evidence="2 3">
    <name type="scientific">Candidatus Litorirhabdus singularis</name>
    <dbReference type="NCBI Taxonomy" id="2518993"/>
    <lineage>
        <taxon>Bacteria</taxon>
        <taxon>Pseudomonadati</taxon>
        <taxon>Pseudomonadota</taxon>
        <taxon>Gammaproteobacteria</taxon>
        <taxon>Cellvibrionales</taxon>
        <taxon>Halieaceae</taxon>
        <taxon>Candidatus Litorirhabdus</taxon>
    </lineage>
</organism>
<keyword evidence="3" id="KW-1185">Reference proteome</keyword>
<keyword evidence="1" id="KW-1133">Transmembrane helix</keyword>
<dbReference type="EMBL" id="SHNN01000002">
    <property type="protein sequence ID" value="MCX2981586.1"/>
    <property type="molecule type" value="Genomic_DNA"/>
</dbReference>
<keyword evidence="1" id="KW-0812">Transmembrane</keyword>
<comment type="caution">
    <text evidence="2">The sequence shown here is derived from an EMBL/GenBank/DDBJ whole genome shotgun (WGS) entry which is preliminary data.</text>
</comment>
<dbReference type="Proteomes" id="UP001143362">
    <property type="component" value="Unassembled WGS sequence"/>
</dbReference>
<accession>A0ABT3TIL6</accession>
<gene>
    <name evidence="2" type="ORF">EYC98_12005</name>
</gene>
<keyword evidence="1" id="KW-0472">Membrane</keyword>
<reference evidence="2" key="1">
    <citation type="submission" date="2019-02" db="EMBL/GenBank/DDBJ databases">
        <authorList>
            <person name="Li S.-H."/>
        </authorList>
    </citation>
    <scope>NUCLEOTIDE SEQUENCE</scope>
    <source>
        <strain evidence="2">IMCC14734</strain>
    </source>
</reference>
<sequence length="65" mass="7456">MSALEERVLIYAAVAVICAFGGVFLGPWIVVMTFLQIVAVIEALYWFGLPRTDTYRPREHRTLFH</sequence>